<evidence type="ECO:0000313" key="2">
    <source>
        <dbReference type="EMBL" id="BAW26594.1"/>
    </source>
</evidence>
<dbReference type="Pfam" id="PF01507">
    <property type="entry name" value="PAPS_reduct"/>
    <property type="match status" value="1"/>
</dbReference>
<dbReference type="GO" id="GO:0016740">
    <property type="term" value="F:transferase activity"/>
    <property type="evidence" value="ECO:0007669"/>
    <property type="project" value="UniProtKB-KW"/>
</dbReference>
<geneLocation type="plasmid" evidence="3">
    <name>pkf715a dna</name>
</geneLocation>
<gene>
    <name evidence="2" type="ORF">KF715C_pA890</name>
</gene>
<keyword evidence="2" id="KW-0614">Plasmid</keyword>
<evidence type="ECO:0000259" key="1">
    <source>
        <dbReference type="Pfam" id="PF01507"/>
    </source>
</evidence>
<protein>
    <submittedName>
        <fullName evidence="2">Phosphosulfate sulfotransferase</fullName>
    </submittedName>
</protein>
<name>A0A1L7NMC3_PSEPU</name>
<keyword evidence="2" id="KW-0808">Transferase</keyword>
<feature type="domain" description="Phosphoadenosine phosphosulphate reductase" evidence="1">
    <location>
        <begin position="159"/>
        <end position="279"/>
    </location>
</feature>
<dbReference type="Gene3D" id="3.40.50.620">
    <property type="entry name" value="HUPs"/>
    <property type="match status" value="1"/>
</dbReference>
<accession>A0A1L7NMC3</accession>
<dbReference type="SUPFAM" id="SSF52402">
    <property type="entry name" value="Adenine nucleotide alpha hydrolases-like"/>
    <property type="match status" value="1"/>
</dbReference>
<proteinExistence type="predicted"/>
<reference evidence="2 3" key="1">
    <citation type="submission" date="2015-11" db="EMBL/GenBank/DDBJ databases">
        <title>Complete genome sequencing of a biphenyl-degrading bacterium, Pseudomonas putida KF715 (=NBRC110667).</title>
        <authorList>
            <person name="Suenaga H."/>
            <person name="Fujihara N."/>
            <person name="Watanabe T."/>
            <person name="Hirose J."/>
            <person name="Kimura N."/>
            <person name="Yamazoe A."/>
            <person name="Hosoyama A."/>
            <person name="Shimodaira J."/>
            <person name="Furukawa K."/>
        </authorList>
    </citation>
    <scope>NUCLEOTIDE SEQUENCE [LARGE SCALE GENOMIC DNA]</scope>
    <source>
        <strain evidence="2 3">KF715</strain>
        <plasmid evidence="3">Plasmid pkf715a dna</plasmid>
    </source>
</reference>
<dbReference type="AlphaFoldDB" id="A0A1L7NMC3"/>
<dbReference type="Proteomes" id="UP000218731">
    <property type="component" value="Plasmid pKF715A"/>
</dbReference>
<dbReference type="InterPro" id="IPR002500">
    <property type="entry name" value="PAPS_reduct_dom"/>
</dbReference>
<dbReference type="EMBL" id="AP015030">
    <property type="protein sequence ID" value="BAW26594.1"/>
    <property type="molecule type" value="Genomic_DNA"/>
</dbReference>
<sequence>MNAKASILDRFDDTVIIPALGQQMSLLGFEPEPARLAAGTYFDAPNIDLDSYDNIIVCMSGKDSIACLLALIDQGADMSRVEIWHHAVDGREGSSLMDWAFNDSYIEKFAEAFGLPVYFSWLKGGIEGEMLKENSYSQPHIIETPSGVFELERDTKRSQPATRRQFPQQSANLATRWCSSAAKIDVGRRALTNQDRFLGKKTLFVTGERRAESSNRARYYQLEPHAVDRRLGRLGRHVDAWRPVLHFTEEMVWELIAKHRVVAPVPYRLGWSRSSCMTCVFNSPVIWATLRRYFPHRLHPIASYENEFDSTISRQRINVLDLSATAEAFEITDLEALAQAEQSEYTLPIFTPAGQEWQLPAGAFGKEGCGSL</sequence>
<evidence type="ECO:0000313" key="3">
    <source>
        <dbReference type="Proteomes" id="UP000218731"/>
    </source>
</evidence>
<dbReference type="InterPro" id="IPR014729">
    <property type="entry name" value="Rossmann-like_a/b/a_fold"/>
</dbReference>
<dbReference type="RefSeq" id="WP_096427013.1">
    <property type="nucleotide sequence ID" value="NZ_AP015030.1"/>
</dbReference>
<organism evidence="2 3">
    <name type="scientific">Pseudomonas putida</name>
    <name type="common">Arthrobacter siderocapsulatus</name>
    <dbReference type="NCBI Taxonomy" id="303"/>
    <lineage>
        <taxon>Bacteria</taxon>
        <taxon>Pseudomonadati</taxon>
        <taxon>Pseudomonadota</taxon>
        <taxon>Gammaproteobacteria</taxon>
        <taxon>Pseudomonadales</taxon>
        <taxon>Pseudomonadaceae</taxon>
        <taxon>Pseudomonas</taxon>
    </lineage>
</organism>